<gene>
    <name evidence="1" type="ORF">WS90_25230</name>
</gene>
<sequence>MAERARAWRVLFDLKMRKCRRLDDEAATARAALADADTALASAEAEAADCDAALDGHAQRLARTFTSGSAITAAAYADDARYRDMLKERCDAAHRNAGRARETRDASQRALDDTLARLARVQAQADWYAQRDARDRREVQAAQEEAEEEEVMEGVIEAARRRRMAGVTR</sequence>
<accession>A0A103Z9I7</accession>
<dbReference type="RefSeq" id="WP_059731804.1">
    <property type="nucleotide sequence ID" value="NZ_LOYH01000089.1"/>
</dbReference>
<protein>
    <recommendedName>
        <fullName evidence="3">Type III secretion protein HrpB7</fullName>
    </recommendedName>
</protein>
<evidence type="ECO:0008006" key="3">
    <source>
        <dbReference type="Google" id="ProtNLM"/>
    </source>
</evidence>
<reference evidence="1 2" key="1">
    <citation type="submission" date="2015-11" db="EMBL/GenBank/DDBJ databases">
        <title>Expanding the genomic diversity of Burkholderia species for the development of highly accurate diagnostics.</title>
        <authorList>
            <person name="Sahl J."/>
            <person name="Keim P."/>
            <person name="Wagner D."/>
        </authorList>
    </citation>
    <scope>NUCLEOTIDE SEQUENCE [LARGE SCALE GENOMIC DNA]</scope>
    <source>
        <strain evidence="1 2">MSMB1302</strain>
    </source>
</reference>
<dbReference type="AlphaFoldDB" id="A0A103Z9I7"/>
<organism evidence="1 2">
    <name type="scientific">Burkholderia cepacia</name>
    <name type="common">Pseudomonas cepacia</name>
    <dbReference type="NCBI Taxonomy" id="292"/>
    <lineage>
        <taxon>Bacteria</taxon>
        <taxon>Pseudomonadati</taxon>
        <taxon>Pseudomonadota</taxon>
        <taxon>Betaproteobacteria</taxon>
        <taxon>Burkholderiales</taxon>
        <taxon>Burkholderiaceae</taxon>
        <taxon>Burkholderia</taxon>
        <taxon>Burkholderia cepacia complex</taxon>
    </lineage>
</organism>
<dbReference type="Pfam" id="PF09486">
    <property type="entry name" value="HrpB7"/>
    <property type="match status" value="1"/>
</dbReference>
<name>A0A103Z9I7_BURCE</name>
<dbReference type="InterPro" id="IPR013392">
    <property type="entry name" value="T3SS_HrpB7"/>
</dbReference>
<evidence type="ECO:0000313" key="1">
    <source>
        <dbReference type="EMBL" id="KVK75950.1"/>
    </source>
</evidence>
<dbReference type="Proteomes" id="UP000069001">
    <property type="component" value="Unassembled WGS sequence"/>
</dbReference>
<comment type="caution">
    <text evidence="1">The sequence shown here is derived from an EMBL/GenBank/DDBJ whole genome shotgun (WGS) entry which is preliminary data.</text>
</comment>
<dbReference type="EMBL" id="LOYH01000089">
    <property type="protein sequence ID" value="KVK75950.1"/>
    <property type="molecule type" value="Genomic_DNA"/>
</dbReference>
<evidence type="ECO:0000313" key="2">
    <source>
        <dbReference type="Proteomes" id="UP000069001"/>
    </source>
</evidence>
<proteinExistence type="predicted"/>